<feature type="domain" description="FUZ/MON1/HPS1 third Longin" evidence="7">
    <location>
        <begin position="284"/>
        <end position="410"/>
    </location>
</feature>
<evidence type="ECO:0000313" key="9">
    <source>
        <dbReference type="RefSeq" id="XP_006815770.1"/>
    </source>
</evidence>
<accession>A0ABM0M6X9</accession>
<gene>
    <name evidence="9" type="primary">LOC102804589</name>
</gene>
<sequence>MAAYLVCLTADGGVPLFTRTKGNIKPLAFAEVGMLNGVQMFAQNHGVKLQSTATDEARIAWKVYHESITLIVVICDDGASDTHLYRLLDNVFHSMVLLVGLDDIISIKNVERLKRDLKACYKLVDTLLEETEFFGDLTESVDIFLSTENSLLQEHLESFVHAADSTYGCLCVMDRIAVATTKWWDLTGQELVLLSLLLRSLPQASSRDIAVYLPHSSPKIPHRLLTFQLIHGVEACVLCGPTPTLDDVRDKLLEVHWKPALESLRSCIRVFPRNIPLSVELDLGILGFILINTDNHRCLATMHPNSTDEKQLPHKILSMSRKIGILKTFYKTVVGIYFAPVHSPDKEELTCDLQALLSHKAKDTYICGDDYKCYALNDDRYQIFVLYGSHVPTFALRTTTQKTLMTLIKDKKFDEKKKS</sequence>
<evidence type="ECO:0000256" key="4">
    <source>
        <dbReference type="ARBA" id="ARBA00023212"/>
    </source>
</evidence>
<feature type="domain" description="FUZ/MON1/HPS1 first Longin" evidence="5">
    <location>
        <begin position="4"/>
        <end position="127"/>
    </location>
</feature>
<dbReference type="PANTHER" id="PTHR13559">
    <property type="entry name" value="INTRACELLULAR TRAFFIC PROTEIN-RELATED"/>
    <property type="match status" value="1"/>
</dbReference>
<evidence type="ECO:0000256" key="3">
    <source>
        <dbReference type="ARBA" id="ARBA00022490"/>
    </source>
</evidence>
<evidence type="ECO:0000259" key="7">
    <source>
        <dbReference type="Pfam" id="PF19038"/>
    </source>
</evidence>
<dbReference type="InterPro" id="IPR043970">
    <property type="entry name" value="FUZ/MON1/HPS1_longin_3"/>
</dbReference>
<comment type="subcellular location">
    <subcellularLocation>
        <location evidence="1">Cytoplasm</location>
        <location evidence="1">Cytoskeleton</location>
    </subcellularLocation>
</comment>
<keyword evidence="3" id="KW-0963">Cytoplasm</keyword>
<organism evidence="8 9">
    <name type="scientific">Saccoglossus kowalevskii</name>
    <name type="common">Acorn worm</name>
    <dbReference type="NCBI Taxonomy" id="10224"/>
    <lineage>
        <taxon>Eukaryota</taxon>
        <taxon>Metazoa</taxon>
        <taxon>Hemichordata</taxon>
        <taxon>Enteropneusta</taxon>
        <taxon>Harrimaniidae</taxon>
        <taxon>Saccoglossus</taxon>
    </lineage>
</organism>
<name>A0ABM0M6X9_SACKO</name>
<dbReference type="InterPro" id="IPR043972">
    <property type="entry name" value="FUZ/MON1/HPS1_longin_1"/>
</dbReference>
<evidence type="ECO:0000256" key="1">
    <source>
        <dbReference type="ARBA" id="ARBA00004245"/>
    </source>
</evidence>
<reference evidence="9" key="1">
    <citation type="submission" date="2025-08" db="UniProtKB">
        <authorList>
            <consortium name="RefSeq"/>
        </authorList>
    </citation>
    <scope>IDENTIFICATION</scope>
    <source>
        <tissue evidence="9">Testes</tissue>
    </source>
</reference>
<evidence type="ECO:0000256" key="2">
    <source>
        <dbReference type="ARBA" id="ARBA00008550"/>
    </source>
</evidence>
<dbReference type="PANTHER" id="PTHR13559:SF1">
    <property type="entry name" value="PROTEIN FUZZY HOMOLOG"/>
    <property type="match status" value="1"/>
</dbReference>
<evidence type="ECO:0000313" key="8">
    <source>
        <dbReference type="Proteomes" id="UP000694865"/>
    </source>
</evidence>
<dbReference type="Pfam" id="PF19038">
    <property type="entry name" value="Fuz_longin_3"/>
    <property type="match status" value="1"/>
</dbReference>
<dbReference type="GeneID" id="102804589"/>
<protein>
    <submittedName>
        <fullName evidence="9">Protein fuzzy homolog</fullName>
    </submittedName>
</protein>
<evidence type="ECO:0000259" key="5">
    <source>
        <dbReference type="Pfam" id="PF19036"/>
    </source>
</evidence>
<dbReference type="InterPro" id="IPR043971">
    <property type="entry name" value="FUZ/MON1/HPS1_longin_2"/>
</dbReference>
<keyword evidence="8" id="KW-1185">Reference proteome</keyword>
<dbReference type="InterPro" id="IPR026069">
    <property type="entry name" value="Fuzzy"/>
</dbReference>
<evidence type="ECO:0000259" key="6">
    <source>
        <dbReference type="Pfam" id="PF19037"/>
    </source>
</evidence>
<dbReference type="RefSeq" id="XP_006815770.1">
    <property type="nucleotide sequence ID" value="XM_006815707.1"/>
</dbReference>
<dbReference type="Pfam" id="PF19037">
    <property type="entry name" value="Fuz_longin_2"/>
    <property type="match status" value="1"/>
</dbReference>
<comment type="similarity">
    <text evidence="2">Belongs to the fuzzy family.</text>
</comment>
<dbReference type="Pfam" id="PF19036">
    <property type="entry name" value="Fuz_longin_1"/>
    <property type="match status" value="1"/>
</dbReference>
<feature type="domain" description="FUZ/MON1/HPS1 second Longin" evidence="6">
    <location>
        <begin position="164"/>
        <end position="246"/>
    </location>
</feature>
<proteinExistence type="inferred from homology"/>
<keyword evidence="4" id="KW-0206">Cytoskeleton</keyword>
<dbReference type="Proteomes" id="UP000694865">
    <property type="component" value="Unplaced"/>
</dbReference>